<feature type="compositionally biased region" description="Basic residues" evidence="1">
    <location>
        <begin position="29"/>
        <end position="46"/>
    </location>
</feature>
<feature type="region of interest" description="Disordered" evidence="1">
    <location>
        <begin position="447"/>
        <end position="558"/>
    </location>
</feature>
<gene>
    <name evidence="3" type="primary">20341903</name>
    <name evidence="2" type="ORF">GGTG_01445</name>
</gene>
<evidence type="ECO:0008006" key="5">
    <source>
        <dbReference type="Google" id="ProtNLM"/>
    </source>
</evidence>
<reference evidence="3" key="4">
    <citation type="journal article" date="2015" name="G3 (Bethesda)">
        <title>Genome sequences of three phytopathogenic species of the Magnaporthaceae family of fungi.</title>
        <authorList>
            <person name="Okagaki L.H."/>
            <person name="Nunes C.C."/>
            <person name="Sailsbery J."/>
            <person name="Clay B."/>
            <person name="Brown D."/>
            <person name="John T."/>
            <person name="Oh Y."/>
            <person name="Young N."/>
            <person name="Fitzgerald M."/>
            <person name="Haas B.J."/>
            <person name="Zeng Q."/>
            <person name="Young S."/>
            <person name="Adiconis X."/>
            <person name="Fan L."/>
            <person name="Levin J.Z."/>
            <person name="Mitchell T.K."/>
            <person name="Okubara P.A."/>
            <person name="Farman M.L."/>
            <person name="Kohn L.M."/>
            <person name="Birren B."/>
            <person name="Ma L.-J."/>
            <person name="Dean R.A."/>
        </authorList>
    </citation>
    <scope>NUCLEOTIDE SEQUENCE</scope>
    <source>
        <strain evidence="3">R3-111a-1</strain>
    </source>
</reference>
<dbReference type="eggNOG" id="ENOG502SPPE">
    <property type="taxonomic scope" value="Eukaryota"/>
</dbReference>
<protein>
    <recommendedName>
        <fullName evidence="5">Mucin</fullName>
    </recommendedName>
</protein>
<dbReference type="RefSeq" id="XP_009217476.1">
    <property type="nucleotide sequence ID" value="XM_009219212.1"/>
</dbReference>
<feature type="compositionally biased region" description="Polar residues" evidence="1">
    <location>
        <begin position="510"/>
        <end position="519"/>
    </location>
</feature>
<feature type="region of interest" description="Disordered" evidence="1">
    <location>
        <begin position="346"/>
        <end position="392"/>
    </location>
</feature>
<feature type="compositionally biased region" description="Basic and acidic residues" evidence="1">
    <location>
        <begin position="166"/>
        <end position="179"/>
    </location>
</feature>
<dbReference type="VEuPathDB" id="FungiDB:GGTG_01445"/>
<dbReference type="AlphaFoldDB" id="J3NJL5"/>
<dbReference type="EMBL" id="GL385395">
    <property type="protein sequence ID" value="EJT81467.1"/>
    <property type="molecule type" value="Genomic_DNA"/>
</dbReference>
<name>J3NJL5_GAET3</name>
<reference evidence="3" key="5">
    <citation type="submission" date="2018-04" db="UniProtKB">
        <authorList>
            <consortium name="EnsemblFungi"/>
        </authorList>
    </citation>
    <scope>IDENTIFICATION</scope>
    <source>
        <strain evidence="3">R3-111a-1</strain>
    </source>
</reference>
<reference evidence="4" key="1">
    <citation type="submission" date="2010-07" db="EMBL/GenBank/DDBJ databases">
        <title>The genome sequence of Gaeumannomyces graminis var. tritici strain R3-111a-1.</title>
        <authorList>
            <consortium name="The Broad Institute Genome Sequencing Platform"/>
            <person name="Ma L.-J."/>
            <person name="Dead R."/>
            <person name="Young S."/>
            <person name="Zeng Q."/>
            <person name="Koehrsen M."/>
            <person name="Alvarado L."/>
            <person name="Berlin A."/>
            <person name="Chapman S.B."/>
            <person name="Chen Z."/>
            <person name="Freedman E."/>
            <person name="Gellesch M."/>
            <person name="Goldberg J."/>
            <person name="Griggs A."/>
            <person name="Gujja S."/>
            <person name="Heilman E.R."/>
            <person name="Heiman D."/>
            <person name="Hepburn T."/>
            <person name="Howarth C."/>
            <person name="Jen D."/>
            <person name="Larson L."/>
            <person name="Mehta T."/>
            <person name="Neiman D."/>
            <person name="Pearson M."/>
            <person name="Roberts A."/>
            <person name="Saif S."/>
            <person name="Shea T."/>
            <person name="Shenoy N."/>
            <person name="Sisk P."/>
            <person name="Stolte C."/>
            <person name="Sykes S."/>
            <person name="Walk T."/>
            <person name="White J."/>
            <person name="Yandava C."/>
            <person name="Haas B."/>
            <person name="Nusbaum C."/>
            <person name="Birren B."/>
        </authorList>
    </citation>
    <scope>NUCLEOTIDE SEQUENCE [LARGE SCALE GENOMIC DNA]</scope>
    <source>
        <strain evidence="4">R3-111a-1</strain>
    </source>
</reference>
<feature type="compositionally biased region" description="Low complexity" evidence="1">
    <location>
        <begin position="69"/>
        <end position="79"/>
    </location>
</feature>
<reference evidence="2" key="2">
    <citation type="submission" date="2010-07" db="EMBL/GenBank/DDBJ databases">
        <authorList>
            <consortium name="The Broad Institute Genome Sequencing Platform"/>
            <consortium name="Broad Institute Genome Sequencing Center for Infectious Disease"/>
            <person name="Ma L.-J."/>
            <person name="Dead R."/>
            <person name="Young S."/>
            <person name="Zeng Q."/>
            <person name="Koehrsen M."/>
            <person name="Alvarado L."/>
            <person name="Berlin A."/>
            <person name="Chapman S.B."/>
            <person name="Chen Z."/>
            <person name="Freedman E."/>
            <person name="Gellesch M."/>
            <person name="Goldberg J."/>
            <person name="Griggs A."/>
            <person name="Gujja S."/>
            <person name="Heilman E.R."/>
            <person name="Heiman D."/>
            <person name="Hepburn T."/>
            <person name="Howarth C."/>
            <person name="Jen D."/>
            <person name="Larson L."/>
            <person name="Mehta T."/>
            <person name="Neiman D."/>
            <person name="Pearson M."/>
            <person name="Roberts A."/>
            <person name="Saif S."/>
            <person name="Shea T."/>
            <person name="Shenoy N."/>
            <person name="Sisk P."/>
            <person name="Stolte C."/>
            <person name="Sykes S."/>
            <person name="Walk T."/>
            <person name="White J."/>
            <person name="Yandava C."/>
            <person name="Haas B."/>
            <person name="Nusbaum C."/>
            <person name="Birren B."/>
        </authorList>
    </citation>
    <scope>NUCLEOTIDE SEQUENCE</scope>
    <source>
        <strain evidence="2">R3-111a-1</strain>
    </source>
</reference>
<dbReference type="OrthoDB" id="5380370at2759"/>
<dbReference type="GeneID" id="20341903"/>
<feature type="compositionally biased region" description="Polar residues" evidence="1">
    <location>
        <begin position="346"/>
        <end position="374"/>
    </location>
</feature>
<dbReference type="EnsemblFungi" id="EJT81467">
    <property type="protein sequence ID" value="EJT81467"/>
    <property type="gene ID" value="GGTG_01445"/>
</dbReference>
<dbReference type="HOGENOM" id="CLU_008913_0_1_1"/>
<feature type="region of interest" description="Disordered" evidence="1">
    <location>
        <begin position="590"/>
        <end position="627"/>
    </location>
</feature>
<evidence type="ECO:0000256" key="1">
    <source>
        <dbReference type="SAM" id="MobiDB-lite"/>
    </source>
</evidence>
<evidence type="ECO:0000313" key="4">
    <source>
        <dbReference type="Proteomes" id="UP000006039"/>
    </source>
</evidence>
<dbReference type="Proteomes" id="UP000006039">
    <property type="component" value="Unassembled WGS sequence"/>
</dbReference>
<proteinExistence type="predicted"/>
<organism evidence="2">
    <name type="scientific">Gaeumannomyces tritici (strain R3-111a-1)</name>
    <name type="common">Wheat and barley take-all root rot fungus</name>
    <name type="synonym">Gaeumannomyces graminis var. tritici</name>
    <dbReference type="NCBI Taxonomy" id="644352"/>
    <lineage>
        <taxon>Eukaryota</taxon>
        <taxon>Fungi</taxon>
        <taxon>Dikarya</taxon>
        <taxon>Ascomycota</taxon>
        <taxon>Pezizomycotina</taxon>
        <taxon>Sordariomycetes</taxon>
        <taxon>Sordariomycetidae</taxon>
        <taxon>Magnaporthales</taxon>
        <taxon>Magnaporthaceae</taxon>
        <taxon>Gaeumannomyces</taxon>
    </lineage>
</organism>
<keyword evidence="4" id="KW-1185">Reference proteome</keyword>
<feature type="region of interest" description="Disordered" evidence="1">
    <location>
        <begin position="1"/>
        <end position="127"/>
    </location>
</feature>
<feature type="region of interest" description="Disordered" evidence="1">
    <location>
        <begin position="166"/>
        <end position="194"/>
    </location>
</feature>
<evidence type="ECO:0000313" key="3">
    <source>
        <dbReference type="EnsemblFungi" id="EJT81467"/>
    </source>
</evidence>
<evidence type="ECO:0000313" key="2">
    <source>
        <dbReference type="EMBL" id="EJT81467.1"/>
    </source>
</evidence>
<feature type="compositionally biased region" description="Basic and acidic residues" evidence="1">
    <location>
        <begin position="520"/>
        <end position="533"/>
    </location>
</feature>
<sequence>MPSFAPASPEGSLIASSDTMDDYSSLHTTSHHYHQHLSGGRARKQSRSMSPFLKTHGLHGGKESRIPQHHQQVQHQQSQEPDYYERKSTSSSLVSSISNGRASDAPPTTNTTKQRDLESGLPPPLTREEFEALPVAIQRKYFSTLERLQFAQSSSGVDGIFRHYCETSKRSRPRPDKGAVEPSAGRRGRLSLQTTTDNTVDTDLVTLTDTLPGRIQRHQLTREEQVALVRNLRASVILDAADEAISRVRRASTDYGTSICSPERLSMESLRCELPDTALHGGIRVVPSEDARPTGADSICDSFRWMDDDEDLDLRLFLNDYHANLRDTLPQPTKDNHPSFRRHMSTSKIQFGRSSVSSSRPGTKGASTPTSPLQSPIMAPINTTPAPHVRRRSRTLSLITAKHTAAESRETLPPIDPAAAHYQDPEARLKLRVYLASPQKFDEAIEFGFPSTDPRAPPPVPAKDTTSPPRSHSRQHSSRAPSRAATPGKLETFLADFDDDDNESDDKLSCSDQVSSADPESPKTPHSTTDRSMIRPMRPPRVPSPDDFGQAPGSSREMTLKMTLTRPDLRATEDQIYGWKQQGAYYMRKSQSTGGRDDMFPPTLPNEKDIMDRNPGGLDHWGPPQDQNVMKRIWNRVRRS</sequence>
<accession>J3NJL5</accession>
<reference evidence="2" key="3">
    <citation type="submission" date="2010-09" db="EMBL/GenBank/DDBJ databases">
        <title>Annotation of Gaeumannomyces graminis var. tritici R3-111a-1.</title>
        <authorList>
            <consortium name="The Broad Institute Genome Sequencing Platform"/>
            <person name="Ma L.-J."/>
            <person name="Dead R."/>
            <person name="Young S.K."/>
            <person name="Zeng Q."/>
            <person name="Gargeya S."/>
            <person name="Fitzgerald M."/>
            <person name="Haas B."/>
            <person name="Abouelleil A."/>
            <person name="Alvarado L."/>
            <person name="Arachchi H.M."/>
            <person name="Berlin A."/>
            <person name="Brown A."/>
            <person name="Chapman S.B."/>
            <person name="Chen Z."/>
            <person name="Dunbar C."/>
            <person name="Freedman E."/>
            <person name="Gearin G."/>
            <person name="Gellesch M."/>
            <person name="Goldberg J."/>
            <person name="Griggs A."/>
            <person name="Gujja S."/>
            <person name="Heiman D."/>
            <person name="Howarth C."/>
            <person name="Larson L."/>
            <person name="Lui A."/>
            <person name="MacDonald P.J.P."/>
            <person name="Mehta T."/>
            <person name="Montmayeur A."/>
            <person name="Murphy C."/>
            <person name="Neiman D."/>
            <person name="Pearson M."/>
            <person name="Priest M."/>
            <person name="Roberts A."/>
            <person name="Saif S."/>
            <person name="Shea T."/>
            <person name="Shenoy N."/>
            <person name="Sisk P."/>
            <person name="Stolte C."/>
            <person name="Sykes S."/>
            <person name="Yandava C."/>
            <person name="Wortman J."/>
            <person name="Nusbaum C."/>
            <person name="Birren B."/>
        </authorList>
    </citation>
    <scope>NUCLEOTIDE SEQUENCE</scope>
    <source>
        <strain evidence="2">R3-111a-1</strain>
    </source>
</reference>
<feature type="compositionally biased region" description="Low complexity" evidence="1">
    <location>
        <begin position="89"/>
        <end position="98"/>
    </location>
</feature>